<dbReference type="GO" id="GO:0003677">
    <property type="term" value="F:DNA binding"/>
    <property type="evidence" value="ECO:0007669"/>
    <property type="project" value="UniProtKB-KW"/>
</dbReference>
<dbReference type="SUPFAM" id="SSF46785">
    <property type="entry name" value="Winged helix' DNA-binding domain"/>
    <property type="match status" value="1"/>
</dbReference>
<evidence type="ECO:0000256" key="4">
    <source>
        <dbReference type="SAM" id="MobiDB-lite"/>
    </source>
</evidence>
<dbReference type="PROSITE" id="PS51118">
    <property type="entry name" value="HTH_HXLR"/>
    <property type="match status" value="1"/>
</dbReference>
<dbReference type="EMBL" id="QVNQ01000003">
    <property type="protein sequence ID" value="RFS85241.1"/>
    <property type="molecule type" value="Genomic_DNA"/>
</dbReference>
<evidence type="ECO:0000256" key="2">
    <source>
        <dbReference type="ARBA" id="ARBA00023125"/>
    </source>
</evidence>
<dbReference type="RefSeq" id="WP_117399104.1">
    <property type="nucleotide sequence ID" value="NZ_QVNQ01000003.1"/>
</dbReference>
<dbReference type="Gene3D" id="1.10.10.10">
    <property type="entry name" value="Winged helix-like DNA-binding domain superfamily/Winged helix DNA-binding domain"/>
    <property type="match status" value="1"/>
</dbReference>
<evidence type="ECO:0000313" key="6">
    <source>
        <dbReference type="EMBL" id="RFS85241.1"/>
    </source>
</evidence>
<keyword evidence="1" id="KW-0805">Transcription regulation</keyword>
<name>A0A372GIP6_9ACTN</name>
<keyword evidence="2" id="KW-0238">DNA-binding</keyword>
<feature type="domain" description="HTH hxlR-type" evidence="5">
    <location>
        <begin position="20"/>
        <end position="119"/>
    </location>
</feature>
<dbReference type="InterPro" id="IPR036390">
    <property type="entry name" value="WH_DNA-bd_sf"/>
</dbReference>
<evidence type="ECO:0000313" key="7">
    <source>
        <dbReference type="Proteomes" id="UP000262882"/>
    </source>
</evidence>
<evidence type="ECO:0000256" key="3">
    <source>
        <dbReference type="ARBA" id="ARBA00023163"/>
    </source>
</evidence>
<reference evidence="6 7" key="1">
    <citation type="submission" date="2018-08" db="EMBL/GenBank/DDBJ databases">
        <title>Actinomadura spongicola sp. nov., isolated from marine sponge Leucetta chagosensis.</title>
        <authorList>
            <person name="Li L."/>
            <person name="Lin H.W."/>
        </authorList>
    </citation>
    <scope>NUCLEOTIDE SEQUENCE [LARGE SCALE GENOMIC DNA]</scope>
    <source>
        <strain evidence="6 7">LHW52907</strain>
    </source>
</reference>
<dbReference type="InterPro" id="IPR002577">
    <property type="entry name" value="HTH_HxlR"/>
</dbReference>
<feature type="region of interest" description="Disordered" evidence="4">
    <location>
        <begin position="146"/>
        <end position="182"/>
    </location>
</feature>
<accession>A0A372GIP6</accession>
<sequence length="182" mass="20318">MPAVMEGPLADLGSWKTDHCSLVKALEIVGTRSTLLILREAYYGTTRFTGFARRVGITERIAARQLRHLTEAGLLAKRPYRDEGGRTRDEYVLTEMGRDLLPVVLALMQWGDKYLQDGQAPLLYVEHDTGAPVRVELRSDTGNEVGLENLGVRRNPRWRRPQPATEGSRTEKDSSDAVLDAG</sequence>
<gene>
    <name evidence="6" type="ORF">D0T12_09280</name>
</gene>
<dbReference type="AlphaFoldDB" id="A0A372GIP6"/>
<dbReference type="PANTHER" id="PTHR33204">
    <property type="entry name" value="TRANSCRIPTIONAL REGULATOR, MARR FAMILY"/>
    <property type="match status" value="1"/>
</dbReference>
<keyword evidence="7" id="KW-1185">Reference proteome</keyword>
<keyword evidence="3" id="KW-0804">Transcription</keyword>
<dbReference type="Proteomes" id="UP000262882">
    <property type="component" value="Unassembled WGS sequence"/>
</dbReference>
<organism evidence="6 7">
    <name type="scientific">Actinomadura spongiicola</name>
    <dbReference type="NCBI Taxonomy" id="2303421"/>
    <lineage>
        <taxon>Bacteria</taxon>
        <taxon>Bacillati</taxon>
        <taxon>Actinomycetota</taxon>
        <taxon>Actinomycetes</taxon>
        <taxon>Streptosporangiales</taxon>
        <taxon>Thermomonosporaceae</taxon>
        <taxon>Actinomadura</taxon>
    </lineage>
</organism>
<protein>
    <submittedName>
        <fullName evidence="6">Transcriptional regulator</fullName>
    </submittedName>
</protein>
<dbReference type="InterPro" id="IPR036388">
    <property type="entry name" value="WH-like_DNA-bd_sf"/>
</dbReference>
<comment type="caution">
    <text evidence="6">The sequence shown here is derived from an EMBL/GenBank/DDBJ whole genome shotgun (WGS) entry which is preliminary data.</text>
</comment>
<dbReference type="Pfam" id="PF01638">
    <property type="entry name" value="HxlR"/>
    <property type="match status" value="1"/>
</dbReference>
<evidence type="ECO:0000259" key="5">
    <source>
        <dbReference type="PROSITE" id="PS51118"/>
    </source>
</evidence>
<dbReference type="PANTHER" id="PTHR33204:SF18">
    <property type="entry name" value="TRANSCRIPTIONAL REGULATORY PROTEIN"/>
    <property type="match status" value="1"/>
</dbReference>
<evidence type="ECO:0000256" key="1">
    <source>
        <dbReference type="ARBA" id="ARBA00023015"/>
    </source>
</evidence>
<proteinExistence type="predicted"/>
<dbReference type="OrthoDB" id="3526217at2"/>